<evidence type="ECO:0000256" key="1">
    <source>
        <dbReference type="SAM" id="SignalP"/>
    </source>
</evidence>
<gene>
    <name evidence="2" type="ORF">QRD43_05910</name>
</gene>
<sequence>MKHKPMRAAALLSALVLGVAGAAQAALVGSTSLTSFNTASAGLGSQTVVDFESAPPGGFLIGGSTAVGQPPSLRNQPTLWNPSGTHFLGVNDAGNFDQFSSGDTLTFTFSSALRAFGLYVVAGRDVIEGDLSLSIGSTLLSNGPQSGALTDGQGSYAYFMGFVAGTAADAFTTITLKTNGDFFFVFDVDDLRFTPAGPRPSDPSNGVPEPQALALVLLAAAAAATARRRRKAGDR</sequence>
<accession>A0ABT7LGN9</accession>
<evidence type="ECO:0000313" key="2">
    <source>
        <dbReference type="EMBL" id="MDL5031437.1"/>
    </source>
</evidence>
<reference evidence="2 3" key="1">
    <citation type="submission" date="2023-06" db="EMBL/GenBank/DDBJ databases">
        <title>Pelomonas sp. APW6 16S ribosomal RNA gene genome sequencing and assembly.</title>
        <authorList>
            <person name="Woo H."/>
        </authorList>
    </citation>
    <scope>NUCLEOTIDE SEQUENCE [LARGE SCALE GENOMIC DNA]</scope>
    <source>
        <strain evidence="2 3">APW6</strain>
    </source>
</reference>
<proteinExistence type="predicted"/>
<comment type="caution">
    <text evidence="2">The sequence shown here is derived from an EMBL/GenBank/DDBJ whole genome shotgun (WGS) entry which is preliminary data.</text>
</comment>
<evidence type="ECO:0000313" key="3">
    <source>
        <dbReference type="Proteomes" id="UP001238603"/>
    </source>
</evidence>
<organism evidence="2 3">
    <name type="scientific">Roseateles subflavus</name>
    <dbReference type="NCBI Taxonomy" id="3053353"/>
    <lineage>
        <taxon>Bacteria</taxon>
        <taxon>Pseudomonadati</taxon>
        <taxon>Pseudomonadota</taxon>
        <taxon>Betaproteobacteria</taxon>
        <taxon>Burkholderiales</taxon>
        <taxon>Sphaerotilaceae</taxon>
        <taxon>Roseateles</taxon>
    </lineage>
</organism>
<keyword evidence="1" id="KW-0732">Signal</keyword>
<dbReference type="RefSeq" id="WP_285981570.1">
    <property type="nucleotide sequence ID" value="NZ_JASVDS010000002.1"/>
</dbReference>
<name>A0ABT7LGN9_9BURK</name>
<dbReference type="InterPro" id="IPR013424">
    <property type="entry name" value="Ice-binding_C"/>
</dbReference>
<dbReference type="Proteomes" id="UP001238603">
    <property type="component" value="Unassembled WGS sequence"/>
</dbReference>
<protein>
    <submittedName>
        <fullName evidence="2">PEP-CTERM sorting domain-containing protein</fullName>
    </submittedName>
</protein>
<feature type="signal peptide" evidence="1">
    <location>
        <begin position="1"/>
        <end position="25"/>
    </location>
</feature>
<dbReference type="EMBL" id="JASVDS010000002">
    <property type="protein sequence ID" value="MDL5031437.1"/>
    <property type="molecule type" value="Genomic_DNA"/>
</dbReference>
<dbReference type="NCBIfam" id="TIGR02595">
    <property type="entry name" value="PEP_CTERM"/>
    <property type="match status" value="1"/>
</dbReference>
<feature type="chain" id="PRO_5045289914" evidence="1">
    <location>
        <begin position="26"/>
        <end position="235"/>
    </location>
</feature>
<keyword evidence="3" id="KW-1185">Reference proteome</keyword>